<gene>
    <name evidence="6" type="ORF">WN944_012491</name>
</gene>
<dbReference type="Gene3D" id="1.20.58.1040">
    <property type="match status" value="2"/>
</dbReference>
<evidence type="ECO:0000256" key="4">
    <source>
        <dbReference type="ARBA" id="ARBA00023157"/>
    </source>
</evidence>
<keyword evidence="2" id="KW-0449">Lipoprotein</keyword>
<dbReference type="AlphaFoldDB" id="A0AAP0N1M6"/>
<evidence type="ECO:0000313" key="7">
    <source>
        <dbReference type="Proteomes" id="UP001428341"/>
    </source>
</evidence>
<dbReference type="FunFam" id="1.20.58.1040:FF:000003">
    <property type="entry name" value="glucan endo-1,3-beta-glucosidase 7"/>
    <property type="match status" value="1"/>
</dbReference>
<evidence type="ECO:0000313" key="6">
    <source>
        <dbReference type="EMBL" id="KAK9224042.1"/>
    </source>
</evidence>
<dbReference type="Pfam" id="PF07983">
    <property type="entry name" value="X8"/>
    <property type="match status" value="2"/>
</dbReference>
<dbReference type="EMBL" id="JBCGBO010000002">
    <property type="protein sequence ID" value="KAK9224042.1"/>
    <property type="molecule type" value="Genomic_DNA"/>
</dbReference>
<dbReference type="GO" id="GO:0098552">
    <property type="term" value="C:side of membrane"/>
    <property type="evidence" value="ECO:0007669"/>
    <property type="project" value="UniProtKB-KW"/>
</dbReference>
<feature type="domain" description="X8" evidence="5">
    <location>
        <begin position="97"/>
        <end position="181"/>
    </location>
</feature>
<protein>
    <recommendedName>
        <fullName evidence="5">X8 domain-containing protein</fullName>
    </recommendedName>
</protein>
<organism evidence="6 7">
    <name type="scientific">Citrus x changshan-huyou</name>
    <dbReference type="NCBI Taxonomy" id="2935761"/>
    <lineage>
        <taxon>Eukaryota</taxon>
        <taxon>Viridiplantae</taxon>
        <taxon>Streptophyta</taxon>
        <taxon>Embryophyta</taxon>
        <taxon>Tracheophyta</taxon>
        <taxon>Spermatophyta</taxon>
        <taxon>Magnoliopsida</taxon>
        <taxon>eudicotyledons</taxon>
        <taxon>Gunneridae</taxon>
        <taxon>Pentapetalae</taxon>
        <taxon>rosids</taxon>
        <taxon>malvids</taxon>
        <taxon>Sapindales</taxon>
        <taxon>Rutaceae</taxon>
        <taxon>Aurantioideae</taxon>
        <taxon>Citrus</taxon>
    </lineage>
</organism>
<keyword evidence="4" id="KW-1015">Disulfide bond</keyword>
<keyword evidence="2" id="KW-0336">GPI-anchor</keyword>
<dbReference type="PANTHER" id="PTHR31044">
    <property type="entry name" value="BETA-1,3 GLUCANASE"/>
    <property type="match status" value="1"/>
</dbReference>
<keyword evidence="2" id="KW-0325">Glycoprotein</keyword>
<dbReference type="InterPro" id="IPR044788">
    <property type="entry name" value="X8_dom_prot"/>
</dbReference>
<dbReference type="Proteomes" id="UP001428341">
    <property type="component" value="Unassembled WGS sequence"/>
</dbReference>
<keyword evidence="2" id="KW-0472">Membrane</keyword>
<accession>A0AAP0N1M6</accession>
<dbReference type="PANTHER" id="PTHR31044:SF130">
    <property type="entry name" value="CARBOHYDRATE-BINDING X8 DOMAIN SUPERFAMILY PROTEIN"/>
    <property type="match status" value="1"/>
</dbReference>
<evidence type="ECO:0000259" key="5">
    <source>
        <dbReference type="SMART" id="SM00768"/>
    </source>
</evidence>
<reference evidence="6 7" key="1">
    <citation type="submission" date="2024-05" db="EMBL/GenBank/DDBJ databases">
        <title>Haplotype-resolved chromosome-level genome assembly of Huyou (Citrus changshanensis).</title>
        <authorList>
            <person name="Miao C."/>
            <person name="Chen W."/>
            <person name="Wu Y."/>
            <person name="Wang L."/>
            <person name="Zhao S."/>
            <person name="Grierson D."/>
            <person name="Xu C."/>
            <person name="Chen K."/>
        </authorList>
    </citation>
    <scope>NUCLEOTIDE SEQUENCE [LARGE SCALE GENOMIC DNA]</scope>
    <source>
        <strain evidence="6">01-14</strain>
        <tissue evidence="6">Leaf</tissue>
    </source>
</reference>
<proteinExistence type="predicted"/>
<evidence type="ECO:0000256" key="2">
    <source>
        <dbReference type="ARBA" id="ARBA00022622"/>
    </source>
</evidence>
<name>A0AAP0N1M6_9ROSI</name>
<evidence type="ECO:0000256" key="1">
    <source>
        <dbReference type="ARBA" id="ARBA00004609"/>
    </source>
</evidence>
<dbReference type="GO" id="GO:0005886">
    <property type="term" value="C:plasma membrane"/>
    <property type="evidence" value="ECO:0007669"/>
    <property type="project" value="UniProtKB-SubCell"/>
</dbReference>
<evidence type="ECO:0000256" key="3">
    <source>
        <dbReference type="ARBA" id="ARBA00022729"/>
    </source>
</evidence>
<comment type="caution">
    <text evidence="6">The sequence shown here is derived from an EMBL/GenBank/DDBJ whole genome shotgun (WGS) entry which is preliminary data.</text>
</comment>
<keyword evidence="7" id="KW-1185">Reference proteome</keyword>
<dbReference type="GO" id="GO:0009506">
    <property type="term" value="C:plasmodesma"/>
    <property type="evidence" value="ECO:0007669"/>
    <property type="project" value="UniProtKB-ARBA"/>
</dbReference>
<feature type="domain" description="X8" evidence="5">
    <location>
        <begin position="2"/>
        <end position="85"/>
    </location>
</feature>
<dbReference type="SMART" id="SM00768">
    <property type="entry name" value="X8"/>
    <property type="match status" value="2"/>
</dbReference>
<keyword evidence="3" id="KW-0732">Signal</keyword>
<sequence length="283" mass="31513">MAWCVAKPGSTDQLLQAGLDYACNHADCGPIQQGGSCFDPNTLVQHAAFAINIYYQSMGRHKWDCDFNDSALLSLTDPSFDGCSYAGGNAEVDTERTWCVAKPATSDQLLQSNIDFACQKVDCSPIKSGGACFDPNTPMHHASFAMNLYYQNNGKTAASCDFNNSGLIVAANDPKPNTCYSSMERKDHDDDNDLEIMGGDAELDHCLGELEQKKKEMQDVAKKLKEISREYHNQPLPNERERDPFQLQKRLNESLTELEKTTDQLLLAINKMKTKVKSPKKQR</sequence>
<comment type="subcellular location">
    <subcellularLocation>
        <location evidence="1">Cell membrane</location>
        <topology evidence="1">Lipid-anchor</topology>
        <topology evidence="1">GPI-anchor</topology>
    </subcellularLocation>
</comment>
<dbReference type="InterPro" id="IPR012946">
    <property type="entry name" value="X8"/>
</dbReference>